<sequence length="70" mass="7778">MQQPRRSCHSAMNWKAIIVVLCLLAAVSVEGSKWTKIRDKVKHEAEKVGKIAVPVLEKKLVEVAVSRVGK</sequence>
<evidence type="ECO:0000313" key="3">
    <source>
        <dbReference type="Proteomes" id="UP000235965"/>
    </source>
</evidence>
<keyword evidence="3" id="KW-1185">Reference proteome</keyword>
<evidence type="ECO:0000313" key="2">
    <source>
        <dbReference type="EMBL" id="PNF31073.1"/>
    </source>
</evidence>
<name>A0A2J7QR67_9NEOP</name>
<dbReference type="InParanoid" id="A0A2J7QR67"/>
<feature type="signal peptide" evidence="1">
    <location>
        <begin position="1"/>
        <end position="31"/>
    </location>
</feature>
<reference evidence="2 3" key="1">
    <citation type="submission" date="2017-12" db="EMBL/GenBank/DDBJ databases">
        <title>Hemimetabolous genomes reveal molecular basis of termite eusociality.</title>
        <authorList>
            <person name="Harrison M.C."/>
            <person name="Jongepier E."/>
            <person name="Robertson H.M."/>
            <person name="Arning N."/>
            <person name="Bitard-Feildel T."/>
            <person name="Chao H."/>
            <person name="Childers C.P."/>
            <person name="Dinh H."/>
            <person name="Doddapaneni H."/>
            <person name="Dugan S."/>
            <person name="Gowin J."/>
            <person name="Greiner C."/>
            <person name="Han Y."/>
            <person name="Hu H."/>
            <person name="Hughes D.S.T."/>
            <person name="Huylmans A.-K."/>
            <person name="Kemena C."/>
            <person name="Kremer L.P.M."/>
            <person name="Lee S.L."/>
            <person name="Lopez-Ezquerra A."/>
            <person name="Mallet L."/>
            <person name="Monroy-Kuhn J.M."/>
            <person name="Moser A."/>
            <person name="Murali S.C."/>
            <person name="Muzny D.M."/>
            <person name="Otani S."/>
            <person name="Piulachs M.-D."/>
            <person name="Poelchau M."/>
            <person name="Qu J."/>
            <person name="Schaub F."/>
            <person name="Wada-Katsumata A."/>
            <person name="Worley K.C."/>
            <person name="Xie Q."/>
            <person name="Ylla G."/>
            <person name="Poulsen M."/>
            <person name="Gibbs R.A."/>
            <person name="Schal C."/>
            <person name="Richards S."/>
            <person name="Belles X."/>
            <person name="Korb J."/>
            <person name="Bornberg-Bauer E."/>
        </authorList>
    </citation>
    <scope>NUCLEOTIDE SEQUENCE [LARGE SCALE GENOMIC DNA]</scope>
    <source>
        <tissue evidence="2">Whole body</tissue>
    </source>
</reference>
<comment type="caution">
    <text evidence="2">The sequence shown here is derived from an EMBL/GenBank/DDBJ whole genome shotgun (WGS) entry which is preliminary data.</text>
</comment>
<evidence type="ECO:0000256" key="1">
    <source>
        <dbReference type="SAM" id="SignalP"/>
    </source>
</evidence>
<proteinExistence type="predicted"/>
<protein>
    <submittedName>
        <fullName evidence="2">Uncharacterized protein</fullName>
    </submittedName>
</protein>
<accession>A0A2J7QR67</accession>
<dbReference type="EMBL" id="NEVH01011941">
    <property type="protein sequence ID" value="PNF31073.1"/>
    <property type="molecule type" value="Genomic_DNA"/>
</dbReference>
<dbReference type="Proteomes" id="UP000235965">
    <property type="component" value="Unassembled WGS sequence"/>
</dbReference>
<feature type="chain" id="PRO_5014334833" evidence="1">
    <location>
        <begin position="32"/>
        <end position="70"/>
    </location>
</feature>
<dbReference type="AlphaFoldDB" id="A0A2J7QR67"/>
<keyword evidence="1" id="KW-0732">Signal</keyword>
<gene>
    <name evidence="2" type="ORF">B7P43_G17058</name>
</gene>
<organism evidence="2 3">
    <name type="scientific">Cryptotermes secundus</name>
    <dbReference type="NCBI Taxonomy" id="105785"/>
    <lineage>
        <taxon>Eukaryota</taxon>
        <taxon>Metazoa</taxon>
        <taxon>Ecdysozoa</taxon>
        <taxon>Arthropoda</taxon>
        <taxon>Hexapoda</taxon>
        <taxon>Insecta</taxon>
        <taxon>Pterygota</taxon>
        <taxon>Neoptera</taxon>
        <taxon>Polyneoptera</taxon>
        <taxon>Dictyoptera</taxon>
        <taxon>Blattodea</taxon>
        <taxon>Blattoidea</taxon>
        <taxon>Termitoidae</taxon>
        <taxon>Kalotermitidae</taxon>
        <taxon>Cryptotermitinae</taxon>
        <taxon>Cryptotermes</taxon>
    </lineage>
</organism>